<evidence type="ECO:0000313" key="1">
    <source>
        <dbReference type="EMBL" id="MCW4131901.1"/>
    </source>
</evidence>
<dbReference type="AlphaFoldDB" id="A0AAW5U877"/>
<dbReference type="Proteomes" id="UP001209417">
    <property type="component" value="Unassembled WGS sequence"/>
</dbReference>
<dbReference type="RefSeq" id="WP_264952550.1">
    <property type="nucleotide sequence ID" value="NZ_JAPDVE010000012.1"/>
</dbReference>
<protein>
    <submittedName>
        <fullName evidence="1">Uncharacterized protein</fullName>
    </submittedName>
</protein>
<dbReference type="EMBL" id="JAPDVG010000001">
    <property type="protein sequence ID" value="MCW4131901.1"/>
    <property type="molecule type" value="Genomic_DNA"/>
</dbReference>
<accession>A0AAW5U877</accession>
<gene>
    <name evidence="1" type="ORF">ONT19_09960</name>
</gene>
<name>A0AAW5U877_9BACT</name>
<evidence type="ECO:0000313" key="2">
    <source>
        <dbReference type="Proteomes" id="UP001209417"/>
    </source>
</evidence>
<proteinExistence type="predicted"/>
<organism evidence="1 2">
    <name type="scientific">Segatella copri</name>
    <dbReference type="NCBI Taxonomy" id="165179"/>
    <lineage>
        <taxon>Bacteria</taxon>
        <taxon>Pseudomonadati</taxon>
        <taxon>Bacteroidota</taxon>
        <taxon>Bacteroidia</taxon>
        <taxon>Bacteroidales</taxon>
        <taxon>Prevotellaceae</taxon>
        <taxon>Segatella</taxon>
    </lineage>
</organism>
<reference evidence="1" key="1">
    <citation type="submission" date="2022-11" db="EMBL/GenBank/DDBJ databases">
        <title>Genomic repertoires linked with pathogenic potency of arthritogenic Prevotella copri isolated from the gut of rheumatoid arthritis patients.</title>
        <authorList>
            <person name="Nii T."/>
            <person name="Maeda Y."/>
            <person name="Motooka D."/>
            <person name="Naito M."/>
            <person name="Matsumoto Y."/>
            <person name="Ogawa T."/>
            <person name="Oguro-Igashira E."/>
            <person name="Kishikawa T."/>
            <person name="Yamashita M."/>
            <person name="Koizumi S."/>
            <person name="Kurakawa T."/>
            <person name="Okumura R."/>
            <person name="Kayama H."/>
            <person name="Murakami M."/>
            <person name="Sakaguchi T."/>
            <person name="Das B."/>
            <person name="Nakamura S."/>
            <person name="Okada Y."/>
            <person name="Kumanogoh A."/>
            <person name="Takeda K."/>
        </authorList>
    </citation>
    <scope>NUCLEOTIDE SEQUENCE</scope>
    <source>
        <strain evidence="1">H019-1</strain>
    </source>
</reference>
<comment type="caution">
    <text evidence="1">The sequence shown here is derived from an EMBL/GenBank/DDBJ whole genome shotgun (WGS) entry which is preliminary data.</text>
</comment>
<sequence length="98" mass="11624">MRNQTIPQEYEPSPSEVEKYIRLWDSLDNYVNQEKALDKLFFNLCQKNDTIEDVLLKCSTLNDFYSTNIFDIHAVAKHILSIPDIDKRLKKWRFNISG</sequence>